<dbReference type="EMBL" id="CADCWM010000140">
    <property type="protein sequence ID" value="CAA9546078.1"/>
    <property type="molecule type" value="Genomic_DNA"/>
</dbReference>
<dbReference type="GO" id="GO:0008556">
    <property type="term" value="F:P-type potassium transmembrane transporter activity"/>
    <property type="evidence" value="ECO:0007669"/>
    <property type="project" value="InterPro"/>
</dbReference>
<feature type="domain" description="GAF" evidence="3">
    <location>
        <begin position="55"/>
        <end position="204"/>
    </location>
</feature>
<dbReference type="InterPro" id="IPR001932">
    <property type="entry name" value="PPM-type_phosphatase-like_dom"/>
</dbReference>
<dbReference type="Gene3D" id="3.60.40.10">
    <property type="entry name" value="PPM-type phosphatase domain"/>
    <property type="match status" value="1"/>
</dbReference>
<keyword evidence="2" id="KW-1133">Transmembrane helix</keyword>
<dbReference type="Pfam" id="PF07228">
    <property type="entry name" value="SpoIIE"/>
    <property type="match status" value="1"/>
</dbReference>
<dbReference type="Gene3D" id="3.30.450.40">
    <property type="match status" value="1"/>
</dbReference>
<feature type="compositionally biased region" description="Basic residues" evidence="1">
    <location>
        <begin position="11"/>
        <end position="23"/>
    </location>
</feature>
<evidence type="ECO:0000256" key="2">
    <source>
        <dbReference type="SAM" id="Phobius"/>
    </source>
</evidence>
<dbReference type="InterPro" id="IPR003018">
    <property type="entry name" value="GAF"/>
</dbReference>
<feature type="non-terminal residue" evidence="5">
    <location>
        <position position="1"/>
    </location>
</feature>
<dbReference type="AlphaFoldDB" id="A0A6J4UED3"/>
<feature type="non-terminal residue" evidence="5">
    <location>
        <position position="505"/>
    </location>
</feature>
<organism evidence="5">
    <name type="scientific">uncultured Thermomicrobiales bacterium</name>
    <dbReference type="NCBI Taxonomy" id="1645740"/>
    <lineage>
        <taxon>Bacteria</taxon>
        <taxon>Pseudomonadati</taxon>
        <taxon>Thermomicrobiota</taxon>
        <taxon>Thermomicrobia</taxon>
        <taxon>Thermomicrobiales</taxon>
        <taxon>environmental samples</taxon>
    </lineage>
</organism>
<dbReference type="EC" id="3.6.3.12" evidence="5"/>
<evidence type="ECO:0000313" key="5">
    <source>
        <dbReference type="EMBL" id="CAA9546078.1"/>
    </source>
</evidence>
<dbReference type="PANTHER" id="PTHR43743">
    <property type="entry name" value="POTASSIUM-TRANSPORTING ATPASE ATP-BINDING SUBUNIT"/>
    <property type="match status" value="1"/>
</dbReference>
<proteinExistence type="predicted"/>
<sequence>QRSAACDTTGARRRPRTRARRGTRPQPMSATSHAISAEQMRLVLDVSRMLSVTADLDPLLKHITEAVAALLNCDRASTFLHEPATDELWTKVALGLSGGQQIRIPAGAGIVGAAFKANRLLHVPRPYDDPRFNPTNDRKTGFITRNVLSAPMVDLQRQPVGVIQAINKRGDGCDFSDNDKAMLQLLAEQAGVAIQRFHLQRGAIESMALRKELDLAKRVQEAMIPKTRPDVPGLDPAGWTKAASVNGGDCFDLWKLPDGRLGILVADASGHGIAPALVVMQARTLVRTLSDTEHDPLKLLVRINARLSEDMVAGRFVTVFLGFLAPDGWLEWSSGGHAPILLRPAPGRPARSLEPGLPPIGILDEMMEEASPPARLEPGGTLVVSDWLVVRITAAAGSTFLDRMISLVEGASRQKTPNEIALDILLAGMTIIFLIAVSSLVGIASWNGEPPSVTVLAALLITLIPTTIGGLLSAIGIAGMDRLVRFNVLATSGRAVEAAGDVDVL</sequence>
<gene>
    <name evidence="5" type="ORF">AVDCRST_MAG88-412</name>
</gene>
<accession>A0A6J4UED3</accession>
<protein>
    <submittedName>
        <fullName evidence="5">Potassium-transporting ATPase B chain</fullName>
        <ecNumber evidence="5">3.6.3.12</ecNumber>
    </submittedName>
</protein>
<reference evidence="5" key="1">
    <citation type="submission" date="2020-02" db="EMBL/GenBank/DDBJ databases">
        <authorList>
            <person name="Meier V. D."/>
        </authorList>
    </citation>
    <scope>NUCLEOTIDE SEQUENCE</scope>
    <source>
        <strain evidence="5">AVDCRST_MAG88</strain>
    </source>
</reference>
<dbReference type="InterPro" id="IPR006391">
    <property type="entry name" value="P-type_ATPase_bsu_IA"/>
</dbReference>
<evidence type="ECO:0000259" key="3">
    <source>
        <dbReference type="SMART" id="SM00065"/>
    </source>
</evidence>
<feature type="transmembrane region" description="Helical" evidence="2">
    <location>
        <begin position="455"/>
        <end position="478"/>
    </location>
</feature>
<evidence type="ECO:0000259" key="4">
    <source>
        <dbReference type="SMART" id="SM00331"/>
    </source>
</evidence>
<dbReference type="SMART" id="SM00065">
    <property type="entry name" value="GAF"/>
    <property type="match status" value="1"/>
</dbReference>
<dbReference type="PANTHER" id="PTHR43743:SF1">
    <property type="entry name" value="POTASSIUM-TRANSPORTING ATPASE ATP-BINDING SUBUNIT"/>
    <property type="match status" value="1"/>
</dbReference>
<dbReference type="Pfam" id="PF01590">
    <property type="entry name" value="GAF"/>
    <property type="match status" value="1"/>
</dbReference>
<feature type="region of interest" description="Disordered" evidence="1">
    <location>
        <begin position="1"/>
        <end position="34"/>
    </location>
</feature>
<keyword evidence="2" id="KW-0472">Membrane</keyword>
<feature type="domain" description="PPM-type phosphatase" evidence="4">
    <location>
        <begin position="231"/>
        <end position="437"/>
    </location>
</feature>
<dbReference type="SMART" id="SM00331">
    <property type="entry name" value="PP2C_SIG"/>
    <property type="match status" value="1"/>
</dbReference>
<dbReference type="GO" id="GO:0005524">
    <property type="term" value="F:ATP binding"/>
    <property type="evidence" value="ECO:0007669"/>
    <property type="project" value="UniProtKB-KW"/>
</dbReference>
<dbReference type="GO" id="GO:0016787">
    <property type="term" value="F:hydrolase activity"/>
    <property type="evidence" value="ECO:0007669"/>
    <property type="project" value="UniProtKB-KW"/>
</dbReference>
<feature type="transmembrane region" description="Helical" evidence="2">
    <location>
        <begin position="420"/>
        <end position="443"/>
    </location>
</feature>
<evidence type="ECO:0000256" key="1">
    <source>
        <dbReference type="SAM" id="MobiDB-lite"/>
    </source>
</evidence>
<keyword evidence="5" id="KW-0378">Hydrolase</keyword>
<dbReference type="InterPro" id="IPR029016">
    <property type="entry name" value="GAF-like_dom_sf"/>
</dbReference>
<dbReference type="SUPFAM" id="SSF55781">
    <property type="entry name" value="GAF domain-like"/>
    <property type="match status" value="1"/>
</dbReference>
<dbReference type="InterPro" id="IPR036457">
    <property type="entry name" value="PPM-type-like_dom_sf"/>
</dbReference>
<dbReference type="GO" id="GO:0016020">
    <property type="term" value="C:membrane"/>
    <property type="evidence" value="ECO:0007669"/>
    <property type="project" value="InterPro"/>
</dbReference>
<name>A0A6J4UED3_9BACT</name>
<keyword evidence="2" id="KW-0812">Transmembrane</keyword>